<dbReference type="Pfam" id="PF01850">
    <property type="entry name" value="PIN"/>
    <property type="match status" value="1"/>
</dbReference>
<dbReference type="SUPFAM" id="SSF88723">
    <property type="entry name" value="PIN domain-like"/>
    <property type="match status" value="1"/>
</dbReference>
<feature type="region of interest" description="Disordered" evidence="1">
    <location>
        <begin position="147"/>
        <end position="189"/>
    </location>
</feature>
<evidence type="ECO:0000259" key="2">
    <source>
        <dbReference type="Pfam" id="PF01850"/>
    </source>
</evidence>
<dbReference type="RefSeq" id="WP_157343214.1">
    <property type="nucleotide sequence ID" value="NZ_WQNF01000006.1"/>
</dbReference>
<keyword evidence="4" id="KW-1185">Reference proteome</keyword>
<dbReference type="Proteomes" id="UP000436468">
    <property type="component" value="Unassembled WGS sequence"/>
</dbReference>
<dbReference type="InterPro" id="IPR002716">
    <property type="entry name" value="PIN_dom"/>
</dbReference>
<dbReference type="InterPro" id="IPR029060">
    <property type="entry name" value="PIN-like_dom_sf"/>
</dbReference>
<organism evidence="3 4">
    <name type="scientific">Bradyrhizobium pachyrhizi</name>
    <dbReference type="NCBI Taxonomy" id="280333"/>
    <lineage>
        <taxon>Bacteria</taxon>
        <taxon>Pseudomonadati</taxon>
        <taxon>Pseudomonadota</taxon>
        <taxon>Alphaproteobacteria</taxon>
        <taxon>Hyphomicrobiales</taxon>
        <taxon>Nitrobacteraceae</taxon>
        <taxon>Bradyrhizobium</taxon>
    </lineage>
</organism>
<comment type="caution">
    <text evidence="3">The sequence shown here is derived from an EMBL/GenBank/DDBJ whole genome shotgun (WGS) entry which is preliminary data.</text>
</comment>
<dbReference type="AlphaFoldDB" id="A0A844SFG1"/>
<dbReference type="Gene3D" id="3.40.50.1010">
    <property type="entry name" value="5'-nuclease"/>
    <property type="match status" value="1"/>
</dbReference>
<feature type="domain" description="PIN" evidence="2">
    <location>
        <begin position="7"/>
        <end position="131"/>
    </location>
</feature>
<reference evidence="3 4" key="1">
    <citation type="submission" date="2019-12" db="EMBL/GenBank/DDBJ databases">
        <title>Draft genome sequences Bradyrhizobium cajani AMBPC1010, Bradyrhizobium pachyrhizi AMBPC1040 and Bradyrhizobium yuanmingense ALSPC3051, three plant growth promoting strains isolated from nodules of Cajanus cajan L. in Dominican Republic.</title>
        <authorList>
            <person name="Flores-Felix J.D."/>
            <person name="Araujo J."/>
            <person name="Diaz-Alcantara C."/>
            <person name="Gonzalez-Andres F."/>
            <person name="Velazquez E."/>
        </authorList>
    </citation>
    <scope>NUCLEOTIDE SEQUENCE [LARGE SCALE GENOMIC DNA]</scope>
    <source>
        <strain evidence="3 4">1040</strain>
    </source>
</reference>
<feature type="compositionally biased region" description="Pro residues" evidence="1">
    <location>
        <begin position="151"/>
        <end position="168"/>
    </location>
</feature>
<gene>
    <name evidence="3" type="ORF">GPL21_11580</name>
</gene>
<accession>A0A844SFG1</accession>
<proteinExistence type="predicted"/>
<evidence type="ECO:0000313" key="4">
    <source>
        <dbReference type="Proteomes" id="UP000436468"/>
    </source>
</evidence>
<name>A0A844SFG1_9BRAD</name>
<dbReference type="EMBL" id="WQNF01000006">
    <property type="protein sequence ID" value="MVT65748.1"/>
    <property type="molecule type" value="Genomic_DNA"/>
</dbReference>
<evidence type="ECO:0000313" key="3">
    <source>
        <dbReference type="EMBL" id="MVT65748.1"/>
    </source>
</evidence>
<protein>
    <submittedName>
        <fullName evidence="3">PIN domain-containing protein</fullName>
    </submittedName>
</protein>
<evidence type="ECO:0000256" key="1">
    <source>
        <dbReference type="SAM" id="MobiDB-lite"/>
    </source>
</evidence>
<sequence>MVEKTKYYWDACAWIALIQQEEGRFDRLKYLIEQAQSGDVEIWTSNFTLAEVYKRPLTKKLAKELPPDKDSEFEAYILQSFVTRVQVDYDVGTCARTLLRKYPTIVKPQDGIHVATALLNNVDELHTFDHENLIDLSGKIERLDGKSLKICPPPEPPKPAEPAEPPKTPMEEFIDESKATDAQRASGST</sequence>